<keyword evidence="8" id="KW-0227">DNA damage</keyword>
<keyword evidence="13" id="KW-0234">DNA repair</keyword>
<dbReference type="SUPFAM" id="SSF52540">
    <property type="entry name" value="P-loop containing nucleoside triphosphate hydrolases"/>
    <property type="match status" value="1"/>
</dbReference>
<sequence>MKDNNAKVKQINQKLSQVDASAGKLEQLTRELKRAEHDLKSTEGTVDIPKLKQEIDKLAKDKLELDAKISQLSSEMNRLHLQSSAQAQIDVLKKDKAAKEENIRRLKAKQEDTISYLLGHMPTTNIRTQIDDYIGTQIDDYIGKQTESVKTLRHEVHQSKNQLSTKEAEKKMISETLRKKEEDLKNLEEKIFSVCGSQNFDDGLLTFKEKMSQTQDTRGSLLGAEHFFKKYATDLEKDDPCCPLCHREFDTDQEVKELVIELKNKLRMVPAKLQKAEKDLDEFRKKYDSMMQLKPLKENISTLTNKEIPELKTKLKKLNEDIGTLRTTIEEKEDDLQTKEGDEDMAKQVQPDVVQIDRYHGEVIELDKKITAQQSTLSGGSSDRTLQDVINEKEDHQMKVDTITKNLDRKRQKINDHSEELARLKSKINTLKEEKLQIDSDLQQRYKLEEDKATLLSESDQIQREIQEASEQIRPLQNQIDKKISEKETITREKEDKIEQAKSQVDIIKNDASKVKNVNQEIKSYINQGKAETLGETRKKKEQFETKTEKKETEKKEVNQNITKIQNDLATQQTRERELLDNLQLRKKTKEIDDVQQKIAELKEQLGDIDVTHLDRERKRLQTQQEELMKEKHHAEGRQRGFEDQIRNIKTELKSDMYKGAPQKFRDKMIVLRTTELAITDLEKYYKALDTAIMRYHSLKMEEINKIIRELWRNTYRGNDIETIEIRSDEDEGGIMKTRRNYNYRVVMIKGDTALDMRGRCSAGQKVLASLIIRLALAETFCLNCGILALDEPTTNLDRENIESLAFALVEIIKGRIHQKNFQLVIITHDEDFVELLGRSEYVDEFFKVRKDQSGYSQLVRARVGELHSR</sequence>
<evidence type="ECO:0000259" key="18">
    <source>
        <dbReference type="PROSITE" id="PS51131"/>
    </source>
</evidence>
<evidence type="ECO:0000256" key="8">
    <source>
        <dbReference type="ARBA" id="ARBA00022763"/>
    </source>
</evidence>
<dbReference type="GO" id="GO:0046872">
    <property type="term" value="F:metal ion binding"/>
    <property type="evidence" value="ECO:0007669"/>
    <property type="project" value="UniProtKB-UniRule"/>
</dbReference>
<feature type="domain" description="Zinc-hook" evidence="18">
    <location>
        <begin position="197"/>
        <end position="295"/>
    </location>
</feature>
<dbReference type="FunFam" id="3.40.50.300:FF:000947">
    <property type="entry name" value="DNA repair protein RAD50"/>
    <property type="match status" value="1"/>
</dbReference>
<evidence type="ECO:0000313" key="20">
    <source>
        <dbReference type="Proteomes" id="UP000507470"/>
    </source>
</evidence>
<keyword evidence="10 16" id="KW-0862">Zinc</keyword>
<evidence type="ECO:0000256" key="10">
    <source>
        <dbReference type="ARBA" id="ARBA00022833"/>
    </source>
</evidence>
<dbReference type="Pfam" id="PF13558">
    <property type="entry name" value="SbcC_Walker_B"/>
    <property type="match status" value="1"/>
</dbReference>
<keyword evidence="20" id="KW-1185">Reference proteome</keyword>
<evidence type="ECO:0000256" key="3">
    <source>
        <dbReference type="ARBA" id="ARBA00004286"/>
    </source>
</evidence>
<evidence type="ECO:0000256" key="12">
    <source>
        <dbReference type="ARBA" id="ARBA00023054"/>
    </source>
</evidence>
<keyword evidence="9 19" id="KW-0378">Hydrolase</keyword>
<dbReference type="PANTHER" id="PTHR18867">
    <property type="entry name" value="RAD50"/>
    <property type="match status" value="1"/>
</dbReference>
<dbReference type="EMBL" id="CACVKT020009360">
    <property type="protein sequence ID" value="CAC5421627.1"/>
    <property type="molecule type" value="Genomic_DNA"/>
</dbReference>
<dbReference type="GO" id="GO:0016887">
    <property type="term" value="F:ATP hydrolysis activity"/>
    <property type="evidence" value="ECO:0007669"/>
    <property type="project" value="InterPro"/>
</dbReference>
<dbReference type="GO" id="GO:0005524">
    <property type="term" value="F:ATP binding"/>
    <property type="evidence" value="ECO:0007669"/>
    <property type="project" value="UniProtKB-KW"/>
</dbReference>
<evidence type="ECO:0000256" key="16">
    <source>
        <dbReference type="PROSITE-ProRule" id="PRU00471"/>
    </source>
</evidence>
<feature type="binding site" evidence="16">
    <location>
        <position position="242"/>
    </location>
    <ligand>
        <name>Zn(2+)</name>
        <dbReference type="ChEBI" id="CHEBI:29105"/>
    </ligand>
</feature>
<keyword evidence="11" id="KW-0067">ATP-binding</keyword>
<comment type="cofactor">
    <cofactor evidence="1">
        <name>Zn(2+)</name>
        <dbReference type="ChEBI" id="CHEBI:29105"/>
    </cofactor>
</comment>
<evidence type="ECO:0000256" key="6">
    <source>
        <dbReference type="ARBA" id="ARBA00022723"/>
    </source>
</evidence>
<dbReference type="NCBIfam" id="TIGR00606">
    <property type="entry name" value="rad50"/>
    <property type="match status" value="1"/>
</dbReference>
<comment type="subcellular location">
    <subcellularLocation>
        <location evidence="3">Chromosome</location>
    </subcellularLocation>
    <subcellularLocation>
        <location evidence="2">Nucleus</location>
    </subcellularLocation>
</comment>
<dbReference type="InterPro" id="IPR013134">
    <property type="entry name" value="Zn_hook_RAD50"/>
</dbReference>
<dbReference type="GO" id="GO:0051880">
    <property type="term" value="F:G-quadruplex DNA binding"/>
    <property type="evidence" value="ECO:0007669"/>
    <property type="project" value="TreeGrafter"/>
</dbReference>
<evidence type="ECO:0000256" key="13">
    <source>
        <dbReference type="ARBA" id="ARBA00023204"/>
    </source>
</evidence>
<evidence type="ECO:0000256" key="2">
    <source>
        <dbReference type="ARBA" id="ARBA00004123"/>
    </source>
</evidence>
<dbReference type="GO" id="GO:0000722">
    <property type="term" value="P:telomere maintenance via recombination"/>
    <property type="evidence" value="ECO:0007669"/>
    <property type="project" value="TreeGrafter"/>
</dbReference>
<dbReference type="InterPro" id="IPR004584">
    <property type="entry name" value="Rad50_eukaryotes"/>
</dbReference>
<accession>A0A6J8EMM7</accession>
<evidence type="ECO:0000256" key="9">
    <source>
        <dbReference type="ARBA" id="ARBA00022801"/>
    </source>
</evidence>
<dbReference type="GO" id="GO:0006302">
    <property type="term" value="P:double-strand break repair"/>
    <property type="evidence" value="ECO:0007669"/>
    <property type="project" value="TreeGrafter"/>
</dbReference>
<evidence type="ECO:0000256" key="17">
    <source>
        <dbReference type="SAM" id="Coils"/>
    </source>
</evidence>
<dbReference type="SUPFAM" id="SSF75712">
    <property type="entry name" value="Rad50 coiled-coil Zn hook"/>
    <property type="match status" value="1"/>
</dbReference>
<keyword evidence="7" id="KW-0547">Nucleotide-binding</keyword>
<feature type="coiled-coil region" evidence="17">
    <location>
        <begin position="149"/>
        <end position="190"/>
    </location>
</feature>
<name>A0A6J8EMM7_MYTCO</name>
<evidence type="ECO:0000256" key="14">
    <source>
        <dbReference type="ARBA" id="ARBA00023242"/>
    </source>
</evidence>
<dbReference type="PANTHER" id="PTHR18867:SF12">
    <property type="entry name" value="DNA REPAIR PROTEIN RAD50"/>
    <property type="match status" value="1"/>
</dbReference>
<comment type="catalytic activity">
    <reaction evidence="15">
        <text>ATP + H2O = ADP + phosphate + H(+)</text>
        <dbReference type="Rhea" id="RHEA:13065"/>
        <dbReference type="ChEBI" id="CHEBI:15377"/>
        <dbReference type="ChEBI" id="CHEBI:15378"/>
        <dbReference type="ChEBI" id="CHEBI:30616"/>
        <dbReference type="ChEBI" id="CHEBI:43474"/>
        <dbReference type="ChEBI" id="CHEBI:456216"/>
    </reaction>
</comment>
<feature type="coiled-coil region" evidence="17">
    <location>
        <begin position="273"/>
        <end position="335"/>
    </location>
</feature>
<dbReference type="Gene3D" id="1.10.287.510">
    <property type="entry name" value="Helix hairpin bin"/>
    <property type="match status" value="1"/>
</dbReference>
<dbReference type="InterPro" id="IPR027417">
    <property type="entry name" value="P-loop_NTPase"/>
</dbReference>
<dbReference type="AlphaFoldDB" id="A0A6J8EMM7"/>
<comment type="similarity">
    <text evidence="4">Belongs to the SMC family. RAD50 subfamily.</text>
</comment>
<keyword evidence="6 16" id="KW-0479">Metal-binding</keyword>
<evidence type="ECO:0000256" key="11">
    <source>
        <dbReference type="ARBA" id="ARBA00022840"/>
    </source>
</evidence>
<organism evidence="19 20">
    <name type="scientific">Mytilus coruscus</name>
    <name type="common">Sea mussel</name>
    <dbReference type="NCBI Taxonomy" id="42192"/>
    <lineage>
        <taxon>Eukaryota</taxon>
        <taxon>Metazoa</taxon>
        <taxon>Spiralia</taxon>
        <taxon>Lophotrochozoa</taxon>
        <taxon>Mollusca</taxon>
        <taxon>Bivalvia</taxon>
        <taxon>Autobranchia</taxon>
        <taxon>Pteriomorphia</taxon>
        <taxon>Mytilida</taxon>
        <taxon>Mytiloidea</taxon>
        <taxon>Mytilidae</taxon>
        <taxon>Mytilinae</taxon>
        <taxon>Mytilus</taxon>
    </lineage>
</organism>
<evidence type="ECO:0000256" key="1">
    <source>
        <dbReference type="ARBA" id="ARBA00001947"/>
    </source>
</evidence>
<dbReference type="GO" id="GO:0030870">
    <property type="term" value="C:Mre11 complex"/>
    <property type="evidence" value="ECO:0007669"/>
    <property type="project" value="InterPro"/>
</dbReference>
<keyword evidence="5" id="KW-0158">Chromosome</keyword>
<dbReference type="EC" id="3.6.-.-" evidence="19"/>
<dbReference type="OrthoDB" id="18797at2759"/>
<evidence type="ECO:0000256" key="15">
    <source>
        <dbReference type="ARBA" id="ARBA00049360"/>
    </source>
</evidence>
<evidence type="ECO:0000256" key="5">
    <source>
        <dbReference type="ARBA" id="ARBA00022454"/>
    </source>
</evidence>
<keyword evidence="12 17" id="KW-0175">Coiled coil</keyword>
<protein>
    <submittedName>
        <fullName evidence="19">RAD50</fullName>
        <ecNumber evidence="19">3.6.-.-</ecNumber>
    </submittedName>
</protein>
<gene>
    <name evidence="19" type="ORF">MCOR_53725</name>
</gene>
<dbReference type="GO" id="GO:0007004">
    <property type="term" value="P:telomere maintenance via telomerase"/>
    <property type="evidence" value="ECO:0007669"/>
    <property type="project" value="TreeGrafter"/>
</dbReference>
<dbReference type="GO" id="GO:0003691">
    <property type="term" value="F:double-stranded telomeric DNA binding"/>
    <property type="evidence" value="ECO:0007669"/>
    <property type="project" value="TreeGrafter"/>
</dbReference>
<dbReference type="GO" id="GO:0000794">
    <property type="term" value="C:condensed nuclear chromosome"/>
    <property type="evidence" value="ECO:0007669"/>
    <property type="project" value="TreeGrafter"/>
</dbReference>
<feature type="coiled-coil region" evidence="17">
    <location>
        <begin position="18"/>
        <end position="109"/>
    </location>
</feature>
<evidence type="ECO:0000256" key="4">
    <source>
        <dbReference type="ARBA" id="ARBA00009439"/>
    </source>
</evidence>
<dbReference type="GO" id="GO:0070192">
    <property type="term" value="P:chromosome organization involved in meiotic cell cycle"/>
    <property type="evidence" value="ECO:0007669"/>
    <property type="project" value="TreeGrafter"/>
</dbReference>
<proteinExistence type="inferred from homology"/>
<dbReference type="Proteomes" id="UP000507470">
    <property type="component" value="Unassembled WGS sequence"/>
</dbReference>
<dbReference type="GO" id="GO:0043047">
    <property type="term" value="F:single-stranded telomeric DNA binding"/>
    <property type="evidence" value="ECO:0007669"/>
    <property type="project" value="TreeGrafter"/>
</dbReference>
<evidence type="ECO:0000256" key="7">
    <source>
        <dbReference type="ARBA" id="ARBA00022741"/>
    </source>
</evidence>
<keyword evidence="14" id="KW-0539">Nucleus</keyword>
<dbReference type="PROSITE" id="PS51131">
    <property type="entry name" value="ZN_HOOK"/>
    <property type="match status" value="1"/>
</dbReference>
<evidence type="ECO:0000313" key="19">
    <source>
        <dbReference type="EMBL" id="CAC5421627.1"/>
    </source>
</evidence>
<feature type="coiled-coil region" evidence="17">
    <location>
        <begin position="386"/>
        <end position="638"/>
    </location>
</feature>
<feature type="binding site" evidence="16">
    <location>
        <position position="245"/>
    </location>
    <ligand>
        <name>Zn(2+)</name>
        <dbReference type="ChEBI" id="CHEBI:29105"/>
    </ligand>
</feature>
<dbReference type="Pfam" id="PF04423">
    <property type="entry name" value="Rad50_zn_hook"/>
    <property type="match status" value="1"/>
</dbReference>
<reference evidence="19 20" key="1">
    <citation type="submission" date="2020-06" db="EMBL/GenBank/DDBJ databases">
        <authorList>
            <person name="Li R."/>
            <person name="Bekaert M."/>
        </authorList>
    </citation>
    <scope>NUCLEOTIDE SEQUENCE [LARGE SCALE GENOMIC DNA]</scope>
    <source>
        <strain evidence="20">wild</strain>
    </source>
</reference>
<dbReference type="Gene3D" id="1.10.287.1490">
    <property type="match status" value="1"/>
</dbReference>
<dbReference type="Gene3D" id="3.40.50.300">
    <property type="entry name" value="P-loop containing nucleotide triphosphate hydrolases"/>
    <property type="match status" value="1"/>
</dbReference>